<dbReference type="SUPFAM" id="SSF53383">
    <property type="entry name" value="PLP-dependent transferases"/>
    <property type="match status" value="1"/>
</dbReference>
<dbReference type="PROSITE" id="PS00105">
    <property type="entry name" value="AA_TRANSFER_CLASS_1"/>
    <property type="match status" value="1"/>
</dbReference>
<dbReference type="GeneID" id="9624963"/>
<dbReference type="eggNOG" id="KOG0257">
    <property type="taxonomic scope" value="Eukaryota"/>
</dbReference>
<name>D8TQD2_VOLCA</name>
<dbReference type="PANTHER" id="PTHR43510">
    <property type="entry name" value="AMINOTRANSFERASE FUNCTION, HYPOTHETICAL (EUROFUNG)"/>
    <property type="match status" value="1"/>
</dbReference>
<dbReference type="AlphaFoldDB" id="D8TQD2"/>
<dbReference type="InterPro" id="IPR004839">
    <property type="entry name" value="Aminotransferase_I/II_large"/>
</dbReference>
<dbReference type="GO" id="GO:0003824">
    <property type="term" value="F:catalytic activity"/>
    <property type="evidence" value="ECO:0007669"/>
    <property type="project" value="InterPro"/>
</dbReference>
<evidence type="ECO:0000313" key="5">
    <source>
        <dbReference type="Proteomes" id="UP000001058"/>
    </source>
</evidence>
<dbReference type="OrthoDB" id="7042322at2759"/>
<keyword evidence="5" id="KW-1185">Reference proteome</keyword>
<feature type="domain" description="Aminotransferase class I/classII large" evidence="3">
    <location>
        <begin position="145"/>
        <end position="339"/>
    </location>
</feature>
<dbReference type="RefSeq" id="XP_002948638.1">
    <property type="nucleotide sequence ID" value="XM_002948592.1"/>
</dbReference>
<evidence type="ECO:0000313" key="4">
    <source>
        <dbReference type="EMBL" id="EFJ50513.1"/>
    </source>
</evidence>
<keyword evidence="2" id="KW-0663">Pyridoxal phosphate</keyword>
<gene>
    <name evidence="4" type="ORF">VOLCADRAFT_88940</name>
</gene>
<dbReference type="CDD" id="cd00609">
    <property type="entry name" value="AAT_like"/>
    <property type="match status" value="1"/>
</dbReference>
<dbReference type="GO" id="GO:0030170">
    <property type="term" value="F:pyridoxal phosphate binding"/>
    <property type="evidence" value="ECO:0007669"/>
    <property type="project" value="InterPro"/>
</dbReference>
<dbReference type="Gene3D" id="3.40.640.10">
    <property type="entry name" value="Type I PLP-dependent aspartate aminotransferase-like (Major domain)"/>
    <property type="match status" value="2"/>
</dbReference>
<evidence type="ECO:0000256" key="1">
    <source>
        <dbReference type="ARBA" id="ARBA00007441"/>
    </source>
</evidence>
<dbReference type="STRING" id="3068.D8TQD2"/>
<dbReference type="PANTHER" id="PTHR43510:SF1">
    <property type="entry name" value="AMINOTRANSFERASE FUNCTION, HYPOTHETICAL (EUROFUNG)"/>
    <property type="match status" value="1"/>
</dbReference>
<dbReference type="InterPro" id="IPR015424">
    <property type="entry name" value="PyrdxlP-dep_Trfase"/>
</dbReference>
<dbReference type="InterPro" id="IPR015422">
    <property type="entry name" value="PyrdxlP-dep_Trfase_small"/>
</dbReference>
<dbReference type="EMBL" id="GL378331">
    <property type="protein sequence ID" value="EFJ50513.1"/>
    <property type="molecule type" value="Genomic_DNA"/>
</dbReference>
<dbReference type="InterPro" id="IPR015421">
    <property type="entry name" value="PyrdxlP-dep_Trfase_major"/>
</dbReference>
<evidence type="ECO:0000259" key="3">
    <source>
        <dbReference type="Pfam" id="PF00155"/>
    </source>
</evidence>
<evidence type="ECO:0000256" key="2">
    <source>
        <dbReference type="ARBA" id="ARBA00022898"/>
    </source>
</evidence>
<proteinExistence type="inferred from homology"/>
<dbReference type="InParanoid" id="D8TQD2"/>
<organism evidence="5">
    <name type="scientific">Volvox carteri f. nagariensis</name>
    <dbReference type="NCBI Taxonomy" id="3068"/>
    <lineage>
        <taxon>Eukaryota</taxon>
        <taxon>Viridiplantae</taxon>
        <taxon>Chlorophyta</taxon>
        <taxon>core chlorophytes</taxon>
        <taxon>Chlorophyceae</taxon>
        <taxon>CS clade</taxon>
        <taxon>Chlamydomonadales</taxon>
        <taxon>Volvocaceae</taxon>
        <taxon>Volvox</taxon>
    </lineage>
</organism>
<dbReference type="Gene3D" id="3.90.1150.10">
    <property type="entry name" value="Aspartate Aminotransferase, domain 1"/>
    <property type="match status" value="1"/>
</dbReference>
<sequence length="365" mass="40509">MATADTERTLGDPGQGIERKSVLPAFKLERYFAKWEFKAPHLLCCSDCEPVLLSELLSLMDGDSRARWEGLRLSYGETRGLPALIEEICKLYEQVRPEGVLVSAPQECIYLAMMALLQPGDHAVVTYPGYQSLYQVAESLGCQVDLWEWSQLVAACRGVGCYLFSDEMYRLLEFDPAARLPSAVDVYDKAITLSGLSKAFGLPGLRIGWLAMQPPCYSVLGRAAELKDYTTICNAVPSDVLALAALRSKDALLHRNMTILRSNLSAVESFMGEFDHIFRYRPPAAGSVAFPRLAALATDNQESVEEFCERLVNECGVLLLPATVYDHAPSSTGGHFRIGLGRRDLPGCLDVFRSFLRERVQRPQQ</sequence>
<accession>D8TQD2</accession>
<reference evidence="4 5" key="1">
    <citation type="journal article" date="2010" name="Science">
        <title>Genomic analysis of organismal complexity in the multicellular green alga Volvox carteri.</title>
        <authorList>
            <person name="Prochnik S.E."/>
            <person name="Umen J."/>
            <person name="Nedelcu A.M."/>
            <person name="Hallmann A."/>
            <person name="Miller S.M."/>
            <person name="Nishii I."/>
            <person name="Ferris P."/>
            <person name="Kuo A."/>
            <person name="Mitros T."/>
            <person name="Fritz-Laylin L.K."/>
            <person name="Hellsten U."/>
            <person name="Chapman J."/>
            <person name="Simakov O."/>
            <person name="Rensing S.A."/>
            <person name="Terry A."/>
            <person name="Pangilinan J."/>
            <person name="Kapitonov V."/>
            <person name="Jurka J."/>
            <person name="Salamov A."/>
            <person name="Shapiro H."/>
            <person name="Schmutz J."/>
            <person name="Grimwood J."/>
            <person name="Lindquist E."/>
            <person name="Lucas S."/>
            <person name="Grigoriev I.V."/>
            <person name="Schmitt R."/>
            <person name="Kirk D."/>
            <person name="Rokhsar D.S."/>
        </authorList>
    </citation>
    <scope>NUCLEOTIDE SEQUENCE [LARGE SCALE GENOMIC DNA]</scope>
    <source>
        <strain evidence="5">f. Nagariensis / Eve</strain>
    </source>
</reference>
<dbReference type="KEGG" id="vcn:VOLCADRAFT_88940"/>
<dbReference type="Pfam" id="PF00155">
    <property type="entry name" value="Aminotran_1_2"/>
    <property type="match status" value="1"/>
</dbReference>
<dbReference type="Proteomes" id="UP000001058">
    <property type="component" value="Unassembled WGS sequence"/>
</dbReference>
<dbReference type="InterPro" id="IPR004838">
    <property type="entry name" value="NHTrfase_class1_PyrdxlP-BS"/>
</dbReference>
<protein>
    <recommendedName>
        <fullName evidence="3">Aminotransferase class I/classII large domain-containing protein</fullName>
    </recommendedName>
</protein>
<comment type="similarity">
    <text evidence="1">Belongs to the class-I pyridoxal-phosphate-dependent aminotransferase family.</text>
</comment>